<comment type="caution">
    <text evidence="1">The sequence shown here is derived from an EMBL/GenBank/DDBJ whole genome shotgun (WGS) entry which is preliminary data.</text>
</comment>
<reference evidence="1" key="1">
    <citation type="submission" date="2021-03" db="EMBL/GenBank/DDBJ databases">
        <title>Draft genome sequence of rust myrtle Austropuccinia psidii MF-1, a brazilian biotype.</title>
        <authorList>
            <person name="Quecine M.C."/>
            <person name="Pachon D.M.R."/>
            <person name="Bonatelli M.L."/>
            <person name="Correr F.H."/>
            <person name="Franceschini L.M."/>
            <person name="Leite T.F."/>
            <person name="Margarido G.R.A."/>
            <person name="Almeida C.A."/>
            <person name="Ferrarezi J.A."/>
            <person name="Labate C.A."/>
        </authorList>
    </citation>
    <scope>NUCLEOTIDE SEQUENCE</scope>
    <source>
        <strain evidence="1">MF-1</strain>
    </source>
</reference>
<dbReference type="OrthoDB" id="448448at2759"/>
<proteinExistence type="predicted"/>
<name>A0A9Q3FGF0_9BASI</name>
<evidence type="ECO:0000313" key="2">
    <source>
        <dbReference type="Proteomes" id="UP000765509"/>
    </source>
</evidence>
<organism evidence="1 2">
    <name type="scientific">Austropuccinia psidii MF-1</name>
    <dbReference type="NCBI Taxonomy" id="1389203"/>
    <lineage>
        <taxon>Eukaryota</taxon>
        <taxon>Fungi</taxon>
        <taxon>Dikarya</taxon>
        <taxon>Basidiomycota</taxon>
        <taxon>Pucciniomycotina</taxon>
        <taxon>Pucciniomycetes</taxon>
        <taxon>Pucciniales</taxon>
        <taxon>Sphaerophragmiaceae</taxon>
        <taxon>Austropuccinia</taxon>
    </lineage>
</organism>
<dbReference type="Proteomes" id="UP000765509">
    <property type="component" value="Unassembled WGS sequence"/>
</dbReference>
<evidence type="ECO:0000313" key="1">
    <source>
        <dbReference type="EMBL" id="MBW0540465.1"/>
    </source>
</evidence>
<protein>
    <submittedName>
        <fullName evidence="1">Uncharacterized protein</fullName>
    </submittedName>
</protein>
<keyword evidence="2" id="KW-1185">Reference proteome</keyword>
<accession>A0A9Q3FGF0</accession>
<dbReference type="InterPro" id="IPR038718">
    <property type="entry name" value="SNF2-like_sf"/>
</dbReference>
<dbReference type="EMBL" id="AVOT02045125">
    <property type="protein sequence ID" value="MBW0540465.1"/>
    <property type="molecule type" value="Genomic_DNA"/>
</dbReference>
<sequence length="153" mass="16761">MPPSYSALFSLASKQKLIQLPSASDLRMMTPPHSIIQTPLVPLQKSGLAFLWDQEIPNGKSAHNLWDTSPPGSTFDSRHIITDKVVRSFESLLTNTPLGGLLANDMGLDKAIQAIALIGTSKERLITNPQCSTSQIVVSLEVYFTYPNRPQLS</sequence>
<dbReference type="Gene3D" id="3.40.50.10810">
    <property type="entry name" value="Tandem AAA-ATPase domain"/>
    <property type="match status" value="1"/>
</dbReference>
<dbReference type="AlphaFoldDB" id="A0A9Q3FGF0"/>
<gene>
    <name evidence="1" type="ORF">O181_080180</name>
</gene>